<keyword evidence="2" id="KW-0812">Transmembrane</keyword>
<organism evidence="3 4">
    <name type="scientific">Runella slithyformis (strain ATCC 29530 / DSM 19594 / LMG 11500 / NCIMB 11436 / LSU 4)</name>
    <dbReference type="NCBI Taxonomy" id="761193"/>
    <lineage>
        <taxon>Bacteria</taxon>
        <taxon>Pseudomonadati</taxon>
        <taxon>Bacteroidota</taxon>
        <taxon>Cytophagia</taxon>
        <taxon>Cytophagales</taxon>
        <taxon>Spirosomataceae</taxon>
        <taxon>Runella</taxon>
    </lineage>
</organism>
<reference evidence="4" key="1">
    <citation type="submission" date="2011-06" db="EMBL/GenBank/DDBJ databases">
        <title>The complete genome of chromosome of Runella slithyformis DSM 19594.</title>
        <authorList>
            <consortium name="US DOE Joint Genome Institute (JGI-PGF)"/>
            <person name="Lucas S."/>
            <person name="Han J."/>
            <person name="Lapidus A."/>
            <person name="Bruce D."/>
            <person name="Goodwin L."/>
            <person name="Pitluck S."/>
            <person name="Peters L."/>
            <person name="Kyrpides N."/>
            <person name="Mavromatis K."/>
            <person name="Ivanova N."/>
            <person name="Ovchinnikova G."/>
            <person name="Zhang X."/>
            <person name="Misra M."/>
            <person name="Detter J.C."/>
            <person name="Tapia R."/>
            <person name="Han C."/>
            <person name="Land M."/>
            <person name="Hauser L."/>
            <person name="Markowitz V."/>
            <person name="Cheng J.-F."/>
            <person name="Hugenholtz P."/>
            <person name="Woyke T."/>
            <person name="Wu D."/>
            <person name="Tindall B."/>
            <person name="Faehrich R."/>
            <person name="Brambilla E."/>
            <person name="Klenk H.-P."/>
            <person name="Eisen J.A."/>
        </authorList>
    </citation>
    <scope>NUCLEOTIDE SEQUENCE [LARGE SCALE GENOMIC DNA]</scope>
    <source>
        <strain evidence="4">ATCC 29530 / DSM 19594 / LMG 11500 / NCIMB 11436 / LSU 4</strain>
    </source>
</reference>
<feature type="transmembrane region" description="Helical" evidence="2">
    <location>
        <begin position="20"/>
        <end position="41"/>
    </location>
</feature>
<reference evidence="3 4" key="2">
    <citation type="journal article" date="2012" name="Stand. Genomic Sci.">
        <title>Complete genome sequence of the aquatic bacterium Runella slithyformis type strain (LSU 4(T)).</title>
        <authorList>
            <person name="Copeland A."/>
            <person name="Zhang X."/>
            <person name="Misra M."/>
            <person name="Lapidus A."/>
            <person name="Nolan M."/>
            <person name="Lucas S."/>
            <person name="Deshpande S."/>
            <person name="Cheng J.F."/>
            <person name="Tapia R."/>
            <person name="Goodwin L.A."/>
            <person name="Pitluck S."/>
            <person name="Liolios K."/>
            <person name="Pagani I."/>
            <person name="Ivanova N."/>
            <person name="Mikhailova N."/>
            <person name="Pati A."/>
            <person name="Chen A."/>
            <person name="Palaniappan K."/>
            <person name="Land M."/>
            <person name="Hauser L."/>
            <person name="Pan C."/>
            <person name="Jeffries C.D."/>
            <person name="Detter J.C."/>
            <person name="Brambilla E.M."/>
            <person name="Rohde M."/>
            <person name="Djao O.D."/>
            <person name="Goker M."/>
            <person name="Sikorski J."/>
            <person name="Tindall B.J."/>
            <person name="Woyke T."/>
            <person name="Bristow J."/>
            <person name="Eisen J.A."/>
            <person name="Markowitz V."/>
            <person name="Hugenholtz P."/>
            <person name="Kyrpides N.C."/>
            <person name="Klenk H.P."/>
            <person name="Mavromatis K."/>
        </authorList>
    </citation>
    <scope>NUCLEOTIDE SEQUENCE [LARGE SCALE GENOMIC DNA]</scope>
    <source>
        <strain evidence="4">ATCC 29530 / DSM 19594 / LMG 11500 / NCIMB 11436 / LSU 4</strain>
    </source>
</reference>
<evidence type="ECO:0000256" key="2">
    <source>
        <dbReference type="SAM" id="Phobius"/>
    </source>
</evidence>
<name>A0A7U3ZI78_RUNSL</name>
<evidence type="ECO:0000313" key="4">
    <source>
        <dbReference type="Proteomes" id="UP000000493"/>
    </source>
</evidence>
<feature type="region of interest" description="Disordered" evidence="1">
    <location>
        <begin position="101"/>
        <end position="135"/>
    </location>
</feature>
<dbReference type="KEGG" id="rsi:Runsl_1236"/>
<sequence length="135" mass="15333">MTEQITTRPTRIHRTDYRQLGLIFGAAFLGTLLALGLLMLFGKMLVKRQIKDLEKLGEPEPTPKMNQPKPKAPVIIEEIDQIDSEWQVITNVAEINPETSELPISQELADTNEAKKRERGENGKFIKRQPIIINS</sequence>
<protein>
    <submittedName>
        <fullName evidence="3">Uncharacterized protein</fullName>
    </submittedName>
</protein>
<keyword evidence="2" id="KW-0472">Membrane</keyword>
<evidence type="ECO:0000256" key="1">
    <source>
        <dbReference type="SAM" id="MobiDB-lite"/>
    </source>
</evidence>
<keyword evidence="4" id="KW-1185">Reference proteome</keyword>
<gene>
    <name evidence="3" type="ordered locus">Runsl_1236</name>
</gene>
<accession>A0A7U3ZI78</accession>
<dbReference type="EMBL" id="CP002859">
    <property type="protein sequence ID" value="AEI47663.1"/>
    <property type="molecule type" value="Genomic_DNA"/>
</dbReference>
<proteinExistence type="predicted"/>
<dbReference type="RefSeq" id="WP_013926982.1">
    <property type="nucleotide sequence ID" value="NC_015703.1"/>
</dbReference>
<keyword evidence="2" id="KW-1133">Transmembrane helix</keyword>
<dbReference type="Proteomes" id="UP000000493">
    <property type="component" value="Chromosome"/>
</dbReference>
<dbReference type="AlphaFoldDB" id="A0A7U3ZI78"/>
<feature type="compositionally biased region" description="Basic and acidic residues" evidence="1">
    <location>
        <begin position="112"/>
        <end position="124"/>
    </location>
</feature>
<evidence type="ECO:0000313" key="3">
    <source>
        <dbReference type="EMBL" id="AEI47663.1"/>
    </source>
</evidence>